<dbReference type="Gene3D" id="1.10.3210.30">
    <property type="match status" value="1"/>
</dbReference>
<dbReference type="GO" id="GO:0004518">
    <property type="term" value="F:nuclease activity"/>
    <property type="evidence" value="ECO:0007669"/>
    <property type="project" value="UniProtKB-KW"/>
</dbReference>
<dbReference type="GO" id="GO:0046872">
    <property type="term" value="F:metal ion binding"/>
    <property type="evidence" value="ECO:0007669"/>
    <property type="project" value="UniProtKB-KW"/>
</dbReference>
<evidence type="ECO:0000256" key="6">
    <source>
        <dbReference type="ARBA" id="ARBA00022801"/>
    </source>
</evidence>
<evidence type="ECO:0000256" key="2">
    <source>
        <dbReference type="ARBA" id="ARBA00009046"/>
    </source>
</evidence>
<dbReference type="InterPro" id="IPR014001">
    <property type="entry name" value="Helicase_ATP-bd"/>
</dbReference>
<dbReference type="RefSeq" id="WP_004889381.1">
    <property type="nucleotide sequence ID" value="NZ_CP021838.1"/>
</dbReference>
<dbReference type="InterPro" id="IPR006474">
    <property type="entry name" value="Helicase_Cas3_CRISPR-ass_core"/>
</dbReference>
<feature type="domain" description="Helicase ATP-binding" evidence="10">
    <location>
        <begin position="259"/>
        <end position="446"/>
    </location>
</feature>
<evidence type="ECO:0000313" key="12">
    <source>
        <dbReference type="EMBL" id="OAO81658.1"/>
    </source>
</evidence>
<evidence type="ECO:0000256" key="3">
    <source>
        <dbReference type="ARBA" id="ARBA00022722"/>
    </source>
</evidence>
<evidence type="ECO:0000256" key="9">
    <source>
        <dbReference type="ARBA" id="ARBA00023118"/>
    </source>
</evidence>
<accession>A0A178TIX9</accession>
<keyword evidence="6" id="KW-0378">Hydrolase</keyword>
<dbReference type="GO" id="GO:0016787">
    <property type="term" value="F:hydrolase activity"/>
    <property type="evidence" value="ECO:0007669"/>
    <property type="project" value="UniProtKB-KW"/>
</dbReference>
<evidence type="ECO:0000256" key="8">
    <source>
        <dbReference type="ARBA" id="ARBA00022840"/>
    </source>
</evidence>
<evidence type="ECO:0000256" key="5">
    <source>
        <dbReference type="ARBA" id="ARBA00022741"/>
    </source>
</evidence>
<proteinExistence type="inferred from homology"/>
<evidence type="ECO:0000313" key="15">
    <source>
        <dbReference type="Proteomes" id="UP000286434"/>
    </source>
</evidence>
<gene>
    <name evidence="13" type="primary">cas3</name>
    <name evidence="13" type="ORF">EA138_11550</name>
    <name evidence="12" type="ORF">TAF16_0581</name>
</gene>
<comment type="caution">
    <text evidence="12">The sequence shown here is derived from an EMBL/GenBank/DDBJ whole genome shotgun (WGS) entry which is preliminary data.</text>
</comment>
<evidence type="ECO:0000313" key="13">
    <source>
        <dbReference type="EMBL" id="RWU09428.1"/>
    </source>
</evidence>
<keyword evidence="4" id="KW-0479">Metal-binding</keyword>
<keyword evidence="7" id="KW-0347">Helicase</keyword>
<dbReference type="SUPFAM" id="SSF52540">
    <property type="entry name" value="P-loop containing nucleoside triphosphate hydrolases"/>
    <property type="match status" value="1"/>
</dbReference>
<dbReference type="AlphaFoldDB" id="A0A178TIX9"/>
<evidence type="ECO:0000256" key="4">
    <source>
        <dbReference type="ARBA" id="ARBA00022723"/>
    </source>
</evidence>
<dbReference type="InterPro" id="IPR006483">
    <property type="entry name" value="CRISPR-assoc_Cas3_HD"/>
</dbReference>
<keyword evidence="14" id="KW-1185">Reference proteome</keyword>
<name>A0A178TIX9_9BACL</name>
<dbReference type="SMART" id="SM00490">
    <property type="entry name" value="HELICc"/>
    <property type="match status" value="1"/>
</dbReference>
<dbReference type="PROSITE" id="PS51643">
    <property type="entry name" value="HD_CAS3"/>
    <property type="match status" value="1"/>
</dbReference>
<dbReference type="GO" id="GO:0004386">
    <property type="term" value="F:helicase activity"/>
    <property type="evidence" value="ECO:0007669"/>
    <property type="project" value="UniProtKB-KW"/>
</dbReference>
<organism evidence="12 14">
    <name type="scientific">Anoxybacillus flavithermus</name>
    <dbReference type="NCBI Taxonomy" id="33934"/>
    <lineage>
        <taxon>Bacteria</taxon>
        <taxon>Bacillati</taxon>
        <taxon>Bacillota</taxon>
        <taxon>Bacilli</taxon>
        <taxon>Bacillales</taxon>
        <taxon>Anoxybacillaceae</taxon>
        <taxon>Anoxybacillus</taxon>
    </lineage>
</organism>
<dbReference type="Proteomes" id="UP000286434">
    <property type="component" value="Unassembled WGS sequence"/>
</dbReference>
<evidence type="ECO:0000256" key="7">
    <source>
        <dbReference type="ARBA" id="ARBA00022806"/>
    </source>
</evidence>
<evidence type="ECO:0000256" key="1">
    <source>
        <dbReference type="ARBA" id="ARBA00006847"/>
    </source>
</evidence>
<protein>
    <submittedName>
        <fullName evidence="12">CRISPR-associated helicase Cas3</fullName>
    </submittedName>
</protein>
<reference evidence="13 15" key="2">
    <citation type="submission" date="2019-01" db="EMBL/GenBank/DDBJ databases">
        <title>Anoxybacillus flavithermus in powdered infant formula.</title>
        <authorList>
            <person name="Rhee M.S."/>
            <person name="Choi I.-G."/>
            <person name="Cho T.J."/>
            <person name="Park B."/>
        </authorList>
    </citation>
    <scope>NUCLEOTIDE SEQUENCE [LARGE SCALE GENOMIC DNA]</scope>
    <source>
        <strain evidence="13 15">FHS-PPAM212</strain>
    </source>
</reference>
<reference evidence="12 14" key="1">
    <citation type="submission" date="2016-03" db="EMBL/GenBank/DDBJ databases">
        <title>Spore heat resistance.</title>
        <authorList>
            <person name="Boekhorst J."/>
            <person name="Berendsen E.M."/>
            <person name="Wells-Bennik M.H."/>
            <person name="Kuipers O.P."/>
        </authorList>
    </citation>
    <scope>NUCLEOTIDE SEQUENCE [LARGE SCALE GENOMIC DNA]</scope>
    <source>
        <strain evidence="12 14">AF16</strain>
    </source>
</reference>
<dbReference type="Pfam" id="PF04851">
    <property type="entry name" value="ResIII"/>
    <property type="match status" value="1"/>
</dbReference>
<dbReference type="SMART" id="SM00487">
    <property type="entry name" value="DEXDc"/>
    <property type="match status" value="1"/>
</dbReference>
<dbReference type="Gene3D" id="3.40.50.300">
    <property type="entry name" value="P-loop containing nucleotide triphosphate hydrolases"/>
    <property type="match status" value="2"/>
</dbReference>
<dbReference type="PROSITE" id="PS51192">
    <property type="entry name" value="HELICASE_ATP_BIND_1"/>
    <property type="match status" value="1"/>
</dbReference>
<feature type="domain" description="HD Cas3-type" evidence="11">
    <location>
        <begin position="16"/>
        <end position="210"/>
    </location>
</feature>
<dbReference type="OrthoDB" id="9810236at2"/>
<dbReference type="InterPro" id="IPR006935">
    <property type="entry name" value="Helicase/UvrB_N"/>
</dbReference>
<dbReference type="InterPro" id="IPR001650">
    <property type="entry name" value="Helicase_C-like"/>
</dbReference>
<dbReference type="GO" id="GO:0005524">
    <property type="term" value="F:ATP binding"/>
    <property type="evidence" value="ECO:0007669"/>
    <property type="project" value="UniProtKB-KW"/>
</dbReference>
<dbReference type="GO" id="GO:0051607">
    <property type="term" value="P:defense response to virus"/>
    <property type="evidence" value="ECO:0007669"/>
    <property type="project" value="UniProtKB-KW"/>
</dbReference>
<evidence type="ECO:0000259" key="10">
    <source>
        <dbReference type="PROSITE" id="PS51192"/>
    </source>
</evidence>
<comment type="similarity">
    <text evidence="1">In the N-terminal section; belongs to the CRISPR-associated nuclease Cas3-HD family.</text>
</comment>
<dbReference type="PATRIC" id="fig|33934.7.peg.2128"/>
<dbReference type="EMBL" id="LUCQ01000045">
    <property type="protein sequence ID" value="OAO81658.1"/>
    <property type="molecule type" value="Genomic_DNA"/>
</dbReference>
<dbReference type="CDD" id="cd17930">
    <property type="entry name" value="DEXHc_cas3"/>
    <property type="match status" value="1"/>
</dbReference>
<keyword evidence="3" id="KW-0540">Nuclease</keyword>
<dbReference type="NCBIfam" id="TIGR01587">
    <property type="entry name" value="cas3_core"/>
    <property type="match status" value="1"/>
</dbReference>
<comment type="similarity">
    <text evidence="2">In the central section; belongs to the CRISPR-associated helicase Cas3 family.</text>
</comment>
<evidence type="ECO:0000313" key="14">
    <source>
        <dbReference type="Proteomes" id="UP000078336"/>
    </source>
</evidence>
<dbReference type="Pfam" id="PF22590">
    <property type="entry name" value="Cas3-like_C_2"/>
    <property type="match status" value="1"/>
</dbReference>
<keyword evidence="8" id="KW-0067">ATP-binding</keyword>
<dbReference type="InterPro" id="IPR054712">
    <property type="entry name" value="Cas3-like_dom"/>
</dbReference>
<dbReference type="InterPro" id="IPR038257">
    <property type="entry name" value="CRISPR-assoc_Cas3_HD_sf"/>
</dbReference>
<sequence>MSYLIPFSECIARPDDQNRKYTLESHLTNVCEWMKNWADDPHIKVLLILAGLCHDMTKAHIDWQTYIRGIGTKGPAHAPSSAFLFSYLAYQYLEKEKVWEKYCREWLWLLRDIADHHSDLHTLSYINWVKQYEWEKIDVDGYVAFLNKYIPHLYVQKEQLSEWVWRVDEIVEEVLQQLDTSYQESHYRYWMSEIQRWRHYTTALISGDRFDVKSICPTIIPVWQRDESFVHLQKYCAKKTSHPMSSARQQAKEKIIDEWRRNHSSRFYTVNMPTGYGKTIASLHLALEMLKTYDYKKIIYIAPYLSIIEQTAKTIEEALNQNVLEHHSLSMLKEDKKRLSLADDEDRLSLAIESWANGIVCTSFQQWTRAMFPKRAQHTLRRSFLEKSVIIIDEPQIFQPEGWNVFLLGLEAMAERYDLRVIFLSATMPPFQYGLSKPPVSLTVQAVEAHNRYVVKRTEKMDEKQAAMFLTKCSSQSKAMILNTIEDAYRVYKELKSLETNVYLLHGLMIPIHKQAVIKQIQSRLLEQLPTTVISTQIIEAGVDVSFETVVRANAILPSIVQAAGRVNRHLEKEKGLFWIMPFYREGEKDTRHPIYDRFLTSITDEILMEKEIWTEFELTSVVQKYYEKMFTYNTYEATKRMIQEAYEGNWNKLSEYEPFGKGYLKLSLFVNWDWDEYIQHVSLDVMRLMKHYGVHCPMELYERFQDQTWLKHLSLEERKRFMILVHAFVVNVPIKYALKVASKEQFLQKKIPLLEDTEAYHPKLGLTFPFDEQFDCII</sequence>
<dbReference type="CDD" id="cd09641">
    <property type="entry name" value="Cas3''_I"/>
    <property type="match status" value="1"/>
</dbReference>
<dbReference type="EMBL" id="SBBW01000059">
    <property type="protein sequence ID" value="RWU09428.1"/>
    <property type="molecule type" value="Genomic_DNA"/>
</dbReference>
<dbReference type="InterPro" id="IPR027417">
    <property type="entry name" value="P-loop_NTPase"/>
</dbReference>
<evidence type="ECO:0000259" key="11">
    <source>
        <dbReference type="PROSITE" id="PS51643"/>
    </source>
</evidence>
<dbReference type="GO" id="GO:0003677">
    <property type="term" value="F:DNA binding"/>
    <property type="evidence" value="ECO:0007669"/>
    <property type="project" value="InterPro"/>
</dbReference>
<keyword evidence="5" id="KW-0547">Nucleotide-binding</keyword>
<dbReference type="Proteomes" id="UP000078336">
    <property type="component" value="Unassembled WGS sequence"/>
</dbReference>
<keyword evidence="9" id="KW-0051">Antiviral defense</keyword>